<keyword evidence="1" id="KW-0812">Transmembrane</keyword>
<evidence type="ECO:0000313" key="4">
    <source>
        <dbReference type="Proteomes" id="UP000784294"/>
    </source>
</evidence>
<keyword evidence="1" id="KW-1133">Transmembrane helix</keyword>
<accession>A0A448X148</accession>
<reference evidence="3" key="1">
    <citation type="submission" date="2018-11" db="EMBL/GenBank/DDBJ databases">
        <authorList>
            <consortium name="Pathogen Informatics"/>
        </authorList>
    </citation>
    <scope>NUCLEOTIDE SEQUENCE</scope>
</reference>
<gene>
    <name evidence="3" type="ORF">PXEA_LOCUS18585</name>
</gene>
<dbReference type="AlphaFoldDB" id="A0A448X148"/>
<feature type="transmembrane region" description="Helical" evidence="1">
    <location>
        <begin position="86"/>
        <end position="104"/>
    </location>
</feature>
<dbReference type="EMBL" id="CAAALY010071959">
    <property type="protein sequence ID" value="VEL25145.1"/>
    <property type="molecule type" value="Genomic_DNA"/>
</dbReference>
<feature type="chain" id="PRO_5019139687" evidence="2">
    <location>
        <begin position="21"/>
        <end position="106"/>
    </location>
</feature>
<comment type="caution">
    <text evidence="3">The sequence shown here is derived from an EMBL/GenBank/DDBJ whole genome shotgun (WGS) entry which is preliminary data.</text>
</comment>
<organism evidence="3 4">
    <name type="scientific">Protopolystoma xenopodis</name>
    <dbReference type="NCBI Taxonomy" id="117903"/>
    <lineage>
        <taxon>Eukaryota</taxon>
        <taxon>Metazoa</taxon>
        <taxon>Spiralia</taxon>
        <taxon>Lophotrochozoa</taxon>
        <taxon>Platyhelminthes</taxon>
        <taxon>Monogenea</taxon>
        <taxon>Polyopisthocotylea</taxon>
        <taxon>Polystomatidea</taxon>
        <taxon>Polystomatidae</taxon>
        <taxon>Protopolystoma</taxon>
    </lineage>
</organism>
<sequence length="106" mass="11715">MALLSPVVYLLSLVLDRIFGKKGAGYHKRAQLKALTGLHGPQAFDFNNGTNCQAKSDVKPSRFVAKMYLASTRSVVMLSLKASKRMPLVTSTLCLSILFYCYLLNL</sequence>
<dbReference type="Proteomes" id="UP000784294">
    <property type="component" value="Unassembled WGS sequence"/>
</dbReference>
<protein>
    <submittedName>
        <fullName evidence="3">Uncharacterized protein</fullName>
    </submittedName>
</protein>
<keyword evidence="4" id="KW-1185">Reference proteome</keyword>
<feature type="signal peptide" evidence="2">
    <location>
        <begin position="1"/>
        <end position="20"/>
    </location>
</feature>
<evidence type="ECO:0000256" key="1">
    <source>
        <dbReference type="SAM" id="Phobius"/>
    </source>
</evidence>
<keyword evidence="1" id="KW-0472">Membrane</keyword>
<name>A0A448X148_9PLAT</name>
<evidence type="ECO:0000256" key="2">
    <source>
        <dbReference type="SAM" id="SignalP"/>
    </source>
</evidence>
<proteinExistence type="predicted"/>
<keyword evidence="2" id="KW-0732">Signal</keyword>
<evidence type="ECO:0000313" key="3">
    <source>
        <dbReference type="EMBL" id="VEL25145.1"/>
    </source>
</evidence>